<dbReference type="AlphaFoldDB" id="A0A095SSZ1"/>
<evidence type="ECO:0000313" key="4">
    <source>
        <dbReference type="EMBL" id="KGD67761.1"/>
    </source>
</evidence>
<reference evidence="4 5" key="1">
    <citation type="submission" date="2014-09" db="EMBL/GenBank/DDBJ databases">
        <title>Whole Genome Shotgun of Flavobacterium aquatile LMG 4008.</title>
        <authorList>
            <person name="Gale A.N."/>
            <person name="Pipes S.E."/>
            <person name="Newman J.D."/>
        </authorList>
    </citation>
    <scope>NUCLEOTIDE SEQUENCE [LARGE SCALE GENOMIC DNA]</scope>
    <source>
        <strain evidence="4 5">LMG 4008</strain>
    </source>
</reference>
<dbReference type="InterPro" id="IPR036249">
    <property type="entry name" value="Thioredoxin-like_sf"/>
</dbReference>
<feature type="domain" description="Thioredoxin" evidence="3">
    <location>
        <begin position="3"/>
        <end position="142"/>
    </location>
</feature>
<sequence>MKKIGLLVVLLFSAVAFSQNWKSSLEEAKIEASRENKEIIVVFSGSDWCAPCMKLEKNIWKSEAFKREADEKYVLIKADFPKKKANQLSAELTENNKKLAEKYNKEGNFPLVVKLDKNGKVKGMTGFKNVSAEQYVKLLNSL</sequence>
<keyword evidence="4" id="KW-0413">Isomerase</keyword>
<gene>
    <name evidence="4" type="ORF">LG45_11615</name>
</gene>
<dbReference type="PANTHER" id="PTHR15337:SF11">
    <property type="entry name" value="THIOREDOXIN DOMAIN-CONTAINING PROTEIN"/>
    <property type="match status" value="1"/>
</dbReference>
<proteinExistence type="predicted"/>
<evidence type="ECO:0000259" key="3">
    <source>
        <dbReference type="PROSITE" id="PS51352"/>
    </source>
</evidence>
<dbReference type="Proteomes" id="UP000029554">
    <property type="component" value="Unassembled WGS sequence"/>
</dbReference>
<dbReference type="GO" id="GO:0016853">
    <property type="term" value="F:isomerase activity"/>
    <property type="evidence" value="ECO:0007669"/>
    <property type="project" value="UniProtKB-KW"/>
</dbReference>
<dbReference type="PROSITE" id="PS51352">
    <property type="entry name" value="THIOREDOXIN_2"/>
    <property type="match status" value="1"/>
</dbReference>
<keyword evidence="1 2" id="KW-0732">Signal</keyword>
<feature type="chain" id="PRO_5001917956" evidence="2">
    <location>
        <begin position="19"/>
        <end position="142"/>
    </location>
</feature>
<dbReference type="PANTHER" id="PTHR15337">
    <property type="entry name" value="ANTERIOR GRADIENT PROTEIN-RELATED"/>
    <property type="match status" value="1"/>
</dbReference>
<accession>A0A095SSZ1</accession>
<dbReference type="STRING" id="1453498.LG45_11615"/>
<evidence type="ECO:0000313" key="5">
    <source>
        <dbReference type="Proteomes" id="UP000029554"/>
    </source>
</evidence>
<comment type="caution">
    <text evidence="4">The sequence shown here is derived from an EMBL/GenBank/DDBJ whole genome shotgun (WGS) entry which is preliminary data.</text>
</comment>
<dbReference type="OrthoDB" id="981626at2"/>
<dbReference type="InterPro" id="IPR013766">
    <property type="entry name" value="Thioredoxin_domain"/>
</dbReference>
<dbReference type="Pfam" id="PF13899">
    <property type="entry name" value="Thioredoxin_7"/>
    <property type="match status" value="1"/>
</dbReference>
<dbReference type="eggNOG" id="COG0526">
    <property type="taxonomic scope" value="Bacteria"/>
</dbReference>
<dbReference type="InterPro" id="IPR051099">
    <property type="entry name" value="AGR/TXD"/>
</dbReference>
<evidence type="ECO:0000256" key="1">
    <source>
        <dbReference type="ARBA" id="ARBA00022729"/>
    </source>
</evidence>
<keyword evidence="5" id="KW-1185">Reference proteome</keyword>
<evidence type="ECO:0000256" key="2">
    <source>
        <dbReference type="SAM" id="SignalP"/>
    </source>
</evidence>
<dbReference type="RefSeq" id="WP_035127245.1">
    <property type="nucleotide sequence ID" value="NZ_JRHH01000004.1"/>
</dbReference>
<dbReference type="SUPFAM" id="SSF52833">
    <property type="entry name" value="Thioredoxin-like"/>
    <property type="match status" value="1"/>
</dbReference>
<organism evidence="4 5">
    <name type="scientific">Flavobacterium aquatile LMG 4008 = ATCC 11947</name>
    <dbReference type="NCBI Taxonomy" id="1453498"/>
    <lineage>
        <taxon>Bacteria</taxon>
        <taxon>Pseudomonadati</taxon>
        <taxon>Bacteroidota</taxon>
        <taxon>Flavobacteriia</taxon>
        <taxon>Flavobacteriales</taxon>
        <taxon>Flavobacteriaceae</taxon>
        <taxon>Flavobacterium</taxon>
    </lineage>
</organism>
<dbReference type="Gene3D" id="3.40.30.10">
    <property type="entry name" value="Glutaredoxin"/>
    <property type="match status" value="1"/>
</dbReference>
<dbReference type="EMBL" id="JRHH01000004">
    <property type="protein sequence ID" value="KGD67761.1"/>
    <property type="molecule type" value="Genomic_DNA"/>
</dbReference>
<feature type="signal peptide" evidence="2">
    <location>
        <begin position="1"/>
        <end position="18"/>
    </location>
</feature>
<name>A0A095SSZ1_9FLAO</name>
<protein>
    <submittedName>
        <fullName evidence="4">Thiol-disulfide isomerase</fullName>
    </submittedName>
</protein>